<dbReference type="FunFam" id="1.10.10.60:FF:000141">
    <property type="entry name" value="TetR family transcriptional regulator"/>
    <property type="match status" value="1"/>
</dbReference>
<dbReference type="EMBL" id="LN609302">
    <property type="protein sequence ID" value="CEF57185.1"/>
    <property type="molecule type" value="Genomic_DNA"/>
</dbReference>
<evidence type="ECO:0000256" key="3">
    <source>
        <dbReference type="ARBA" id="ARBA00023163"/>
    </source>
</evidence>
<dbReference type="STRING" id="431306.AGA_2500"/>
<dbReference type="Proteomes" id="UP000657200">
    <property type="component" value="Unassembled WGS sequence"/>
</dbReference>
<reference evidence="8" key="2">
    <citation type="submission" date="2014-09" db="EMBL/GenBank/DDBJ databases">
        <authorList>
            <person name="Illeghems K.G."/>
        </authorList>
    </citation>
    <scope>NUCLEOTIDE SEQUENCE [LARGE SCALE GENOMIC DNA]</scope>
    <source>
        <strain evidence="8">LMG 23848T</strain>
    </source>
</reference>
<feature type="domain" description="HTH tetR-type" evidence="5">
    <location>
        <begin position="47"/>
        <end position="107"/>
    </location>
</feature>
<dbReference type="OrthoDB" id="7584337at2"/>
<name>A0A0U5FC81_9PROT</name>
<keyword evidence="1" id="KW-0805">Transcription regulation</keyword>
<dbReference type="PROSITE" id="PS50977">
    <property type="entry name" value="HTH_TETR_2"/>
    <property type="match status" value="1"/>
</dbReference>
<dbReference type="Gene3D" id="1.10.357.10">
    <property type="entry name" value="Tetracycline Repressor, domain 2"/>
    <property type="match status" value="1"/>
</dbReference>
<evidence type="ECO:0000313" key="7">
    <source>
        <dbReference type="EMBL" id="NHO38847.1"/>
    </source>
</evidence>
<evidence type="ECO:0000256" key="1">
    <source>
        <dbReference type="ARBA" id="ARBA00023015"/>
    </source>
</evidence>
<dbReference type="InterPro" id="IPR001647">
    <property type="entry name" value="HTH_TetR"/>
</dbReference>
<keyword evidence="2 4" id="KW-0238">DNA-binding</keyword>
<dbReference type="InterPro" id="IPR050109">
    <property type="entry name" value="HTH-type_TetR-like_transc_reg"/>
</dbReference>
<dbReference type="RefSeq" id="WP_157065352.1">
    <property type="nucleotide sequence ID" value="NZ_JBNZCO010000002.1"/>
</dbReference>
<dbReference type="Proteomes" id="UP000068250">
    <property type="component" value="Chromosome I"/>
</dbReference>
<evidence type="ECO:0000256" key="2">
    <source>
        <dbReference type="ARBA" id="ARBA00023125"/>
    </source>
</evidence>
<dbReference type="SUPFAM" id="SSF48498">
    <property type="entry name" value="Tetracyclin repressor-like, C-terminal domain"/>
    <property type="match status" value="1"/>
</dbReference>
<dbReference type="GO" id="GO:0003700">
    <property type="term" value="F:DNA-binding transcription factor activity"/>
    <property type="evidence" value="ECO:0007669"/>
    <property type="project" value="TreeGrafter"/>
</dbReference>
<dbReference type="Pfam" id="PF00440">
    <property type="entry name" value="TetR_N"/>
    <property type="match status" value="1"/>
</dbReference>
<feature type="DNA-binding region" description="H-T-H motif" evidence="4">
    <location>
        <begin position="70"/>
        <end position="89"/>
    </location>
</feature>
<reference evidence="7 9" key="3">
    <citation type="journal article" date="2020" name="Int. J. Syst. Evol. Microbiol.">
        <title>Novel acetic acid bacteria from cider fermentations: Acetobacter conturbans sp. nov. and Acetobacter fallax sp. nov.</title>
        <authorList>
            <person name="Sombolestani A.S."/>
            <person name="Cleenwerck I."/>
            <person name="Cnockaert M."/>
            <person name="Borremans W."/>
            <person name="Wieme A.D."/>
            <person name="De Vuyst L."/>
            <person name="Vandamme P."/>
        </authorList>
    </citation>
    <scope>NUCLEOTIDE SEQUENCE [LARGE SCALE GENOMIC DNA]</scope>
    <source>
        <strain evidence="7 9">LMG 23848</strain>
    </source>
</reference>
<dbReference type="InterPro" id="IPR009057">
    <property type="entry name" value="Homeodomain-like_sf"/>
</dbReference>
<dbReference type="PANTHER" id="PTHR30055:SF234">
    <property type="entry name" value="HTH-TYPE TRANSCRIPTIONAL REGULATOR BETI"/>
    <property type="match status" value="1"/>
</dbReference>
<dbReference type="Pfam" id="PF14246">
    <property type="entry name" value="TetR_C_7"/>
    <property type="match status" value="1"/>
</dbReference>
<gene>
    <name evidence="6" type="ORF">AGA_2500</name>
    <name evidence="7" type="ORF">GOB80_03940</name>
</gene>
<dbReference type="PANTHER" id="PTHR30055">
    <property type="entry name" value="HTH-TYPE TRANSCRIPTIONAL REGULATOR RUTR"/>
    <property type="match status" value="1"/>
</dbReference>
<evidence type="ECO:0000313" key="8">
    <source>
        <dbReference type="Proteomes" id="UP000068250"/>
    </source>
</evidence>
<protein>
    <submittedName>
        <fullName evidence="6">TetR family transcriptional regulator</fullName>
    </submittedName>
</protein>
<dbReference type="GO" id="GO:0000976">
    <property type="term" value="F:transcription cis-regulatory region binding"/>
    <property type="evidence" value="ECO:0007669"/>
    <property type="project" value="TreeGrafter"/>
</dbReference>
<evidence type="ECO:0000313" key="9">
    <source>
        <dbReference type="Proteomes" id="UP000657200"/>
    </source>
</evidence>
<evidence type="ECO:0000259" key="5">
    <source>
        <dbReference type="PROSITE" id="PS50977"/>
    </source>
</evidence>
<proteinExistence type="predicted"/>
<dbReference type="PATRIC" id="fig|431306.5.peg.2578"/>
<dbReference type="InterPro" id="IPR039536">
    <property type="entry name" value="TetR_C_Proteobacteria"/>
</dbReference>
<keyword evidence="9" id="KW-1185">Reference proteome</keyword>
<sequence length="255" mass="28211">MSHPPPRSPKSYLSKALTFASRPLDMANPCLQGRKRRCGRPTTEVTEDLDLYLLEIAAGLFVQHGYAGTSIDQIARKACASKQTLYRRYPSKEALFIAVVTNLTGSVLRAMEETPLTNPLEELRHISRLMLDLTLRPDALGTYRILIADGHRHPSLQQQAVAAIGQPFHNNFVRLLKAAEQKGQINPGFANDTTARLLTGMITGWPMEDSLFGLDPLKTEQEKEAFFNEAWSFFLSAVGGKQPAPAAHAQEDAQV</sequence>
<keyword evidence="3" id="KW-0804">Transcription</keyword>
<evidence type="ECO:0000256" key="4">
    <source>
        <dbReference type="PROSITE-ProRule" id="PRU00335"/>
    </source>
</evidence>
<reference evidence="6" key="1">
    <citation type="submission" date="2014-09" db="EMBL/GenBank/DDBJ databases">
        <authorList>
            <person name="Magalhaes I.L.F."/>
            <person name="Oliveira U."/>
            <person name="Santos F.R."/>
            <person name="Vidigal T.H.D.A."/>
            <person name="Brescovit A.D."/>
            <person name="Santos A.J."/>
        </authorList>
    </citation>
    <scope>NUCLEOTIDE SEQUENCE</scope>
    <source>
        <strain evidence="6">LMG 23848T</strain>
    </source>
</reference>
<organism evidence="6 8">
    <name type="scientific">Acetobacter ghanensis</name>
    <dbReference type="NCBI Taxonomy" id="431306"/>
    <lineage>
        <taxon>Bacteria</taxon>
        <taxon>Pseudomonadati</taxon>
        <taxon>Pseudomonadota</taxon>
        <taxon>Alphaproteobacteria</taxon>
        <taxon>Acetobacterales</taxon>
        <taxon>Acetobacteraceae</taxon>
        <taxon>Acetobacter</taxon>
    </lineage>
</organism>
<dbReference type="EMBL" id="WOTE01000002">
    <property type="protein sequence ID" value="NHO38847.1"/>
    <property type="molecule type" value="Genomic_DNA"/>
</dbReference>
<dbReference type="InterPro" id="IPR036271">
    <property type="entry name" value="Tet_transcr_reg_TetR-rel_C_sf"/>
</dbReference>
<dbReference type="PRINTS" id="PR00455">
    <property type="entry name" value="HTHTETR"/>
</dbReference>
<dbReference type="SUPFAM" id="SSF46689">
    <property type="entry name" value="Homeodomain-like"/>
    <property type="match status" value="1"/>
</dbReference>
<dbReference type="AlphaFoldDB" id="A0A0U5FC81"/>
<evidence type="ECO:0000313" key="6">
    <source>
        <dbReference type="EMBL" id="CEF57185.1"/>
    </source>
</evidence>
<accession>A0A0U5FC81</accession>